<organism evidence="1">
    <name type="scientific">marine sediment metagenome</name>
    <dbReference type="NCBI Taxonomy" id="412755"/>
    <lineage>
        <taxon>unclassified sequences</taxon>
        <taxon>metagenomes</taxon>
        <taxon>ecological metagenomes</taxon>
    </lineage>
</organism>
<evidence type="ECO:0000313" key="1">
    <source>
        <dbReference type="EMBL" id="KKN96799.1"/>
    </source>
</evidence>
<name>A0A0F9UYL1_9ZZZZ</name>
<accession>A0A0F9UYL1</accession>
<dbReference type="AlphaFoldDB" id="A0A0F9UYL1"/>
<gene>
    <name evidence="1" type="ORF">LCGC14_0164430</name>
</gene>
<protein>
    <submittedName>
        <fullName evidence="1">Uncharacterized protein</fullName>
    </submittedName>
</protein>
<dbReference type="EMBL" id="LAZR01000062">
    <property type="protein sequence ID" value="KKN96799.1"/>
    <property type="molecule type" value="Genomic_DNA"/>
</dbReference>
<sequence>MTRKEAVSLIKARLGDIEHWSAEFKERCTDGVLRRDLILFEKQCKVFSDELFILCLKTHGHLVRDDVCQTTAPSTTTGS</sequence>
<comment type="caution">
    <text evidence="1">The sequence shown here is derived from an EMBL/GenBank/DDBJ whole genome shotgun (WGS) entry which is preliminary data.</text>
</comment>
<reference evidence="1" key="1">
    <citation type="journal article" date="2015" name="Nature">
        <title>Complex archaea that bridge the gap between prokaryotes and eukaryotes.</title>
        <authorList>
            <person name="Spang A."/>
            <person name="Saw J.H."/>
            <person name="Jorgensen S.L."/>
            <person name="Zaremba-Niedzwiedzka K."/>
            <person name="Martijn J."/>
            <person name="Lind A.E."/>
            <person name="van Eijk R."/>
            <person name="Schleper C."/>
            <person name="Guy L."/>
            <person name="Ettema T.J."/>
        </authorList>
    </citation>
    <scope>NUCLEOTIDE SEQUENCE</scope>
</reference>
<proteinExistence type="predicted"/>